<evidence type="ECO:0000256" key="4">
    <source>
        <dbReference type="ARBA" id="ARBA00079764"/>
    </source>
</evidence>
<dbReference type="GO" id="GO:0051276">
    <property type="term" value="P:chromosome organization"/>
    <property type="evidence" value="ECO:0007669"/>
    <property type="project" value="TreeGrafter"/>
</dbReference>
<dbReference type="SMART" id="SM01023">
    <property type="entry name" value="BAF"/>
    <property type="match status" value="1"/>
</dbReference>
<dbReference type="PANTHER" id="PTHR47507:SF6">
    <property type="entry name" value="BARRIER-TO-AUTOINTEGRATION FACTOR"/>
    <property type="match status" value="1"/>
</dbReference>
<evidence type="ECO:0000313" key="5">
    <source>
        <dbReference type="EMBL" id="ODM97363.1"/>
    </source>
</evidence>
<dbReference type="OMA" id="SKQQGDC"/>
<dbReference type="AlphaFoldDB" id="A0A1D2MWC9"/>
<dbReference type="PANTHER" id="PTHR47507">
    <property type="entry name" value="BARRIER TO AUTOINTEGRATION FACTOR 2"/>
    <property type="match status" value="1"/>
</dbReference>
<accession>A0A1D2MWC9</accession>
<keyword evidence="6" id="KW-1185">Reference proteome</keyword>
<sequence length="90" mass="10122">MGSTSQKHRNFVLESMGEKPVTDVAGIGETYGKRLTSQGFDKAYVLLGQFLVLKKNEDLFVEWLKMTCGATAHHATQCYKCLNDWCNAFL</sequence>
<organism evidence="5 6">
    <name type="scientific">Orchesella cincta</name>
    <name type="common">Springtail</name>
    <name type="synonym">Podura cincta</name>
    <dbReference type="NCBI Taxonomy" id="48709"/>
    <lineage>
        <taxon>Eukaryota</taxon>
        <taxon>Metazoa</taxon>
        <taxon>Ecdysozoa</taxon>
        <taxon>Arthropoda</taxon>
        <taxon>Hexapoda</taxon>
        <taxon>Collembola</taxon>
        <taxon>Entomobryomorpha</taxon>
        <taxon>Entomobryoidea</taxon>
        <taxon>Orchesellidae</taxon>
        <taxon>Orchesellinae</taxon>
        <taxon>Orchesella</taxon>
    </lineage>
</organism>
<dbReference type="Gene3D" id="1.10.150.40">
    <property type="entry name" value="Barrier-to-autointegration factor, BAF"/>
    <property type="match status" value="1"/>
</dbReference>
<evidence type="ECO:0000256" key="1">
    <source>
        <dbReference type="ARBA" id="ARBA00004123"/>
    </source>
</evidence>
<protein>
    <recommendedName>
        <fullName evidence="3">Barrier-to-autointegration factor-like protein</fullName>
    </recommendedName>
    <alternativeName>
        <fullName evidence="4">Barrier-to-autointegration factor 2</fullName>
    </alternativeName>
</protein>
<dbReference type="Pfam" id="PF02961">
    <property type="entry name" value="SAM_BAF"/>
    <property type="match status" value="1"/>
</dbReference>
<dbReference type="GO" id="GO:0000793">
    <property type="term" value="C:condensed chromosome"/>
    <property type="evidence" value="ECO:0007669"/>
    <property type="project" value="TreeGrafter"/>
</dbReference>
<dbReference type="InterPro" id="IPR004122">
    <property type="entry name" value="BAF_prot"/>
</dbReference>
<dbReference type="InterPro" id="IPR036617">
    <property type="entry name" value="BAF_sf"/>
</dbReference>
<dbReference type="GO" id="GO:0003677">
    <property type="term" value="F:DNA binding"/>
    <property type="evidence" value="ECO:0007669"/>
    <property type="project" value="InterPro"/>
</dbReference>
<comment type="caution">
    <text evidence="5">The sequence shown here is derived from an EMBL/GenBank/DDBJ whole genome shotgun (WGS) entry which is preliminary data.</text>
</comment>
<dbReference type="InterPro" id="IPR051387">
    <property type="entry name" value="BAF"/>
</dbReference>
<proteinExistence type="predicted"/>
<dbReference type="SUPFAM" id="SSF47798">
    <property type="entry name" value="Barrier-to-autointegration factor, BAF"/>
    <property type="match status" value="1"/>
</dbReference>
<dbReference type="GO" id="GO:0005634">
    <property type="term" value="C:nucleus"/>
    <property type="evidence" value="ECO:0007669"/>
    <property type="project" value="UniProtKB-SubCell"/>
</dbReference>
<reference evidence="5 6" key="1">
    <citation type="journal article" date="2016" name="Genome Biol. Evol.">
        <title>Gene Family Evolution Reflects Adaptation to Soil Environmental Stressors in the Genome of the Collembolan Orchesella cincta.</title>
        <authorList>
            <person name="Faddeeva-Vakhrusheva A."/>
            <person name="Derks M.F."/>
            <person name="Anvar S.Y."/>
            <person name="Agamennone V."/>
            <person name="Suring W."/>
            <person name="Smit S."/>
            <person name="van Straalen N.M."/>
            <person name="Roelofs D."/>
        </authorList>
    </citation>
    <scope>NUCLEOTIDE SEQUENCE [LARGE SCALE GENOMIC DNA]</scope>
    <source>
        <tissue evidence="5">Mixed pool</tissue>
    </source>
</reference>
<dbReference type="EMBL" id="LJIJ01000450">
    <property type="protein sequence ID" value="ODM97363.1"/>
    <property type="molecule type" value="Genomic_DNA"/>
</dbReference>
<evidence type="ECO:0000313" key="6">
    <source>
        <dbReference type="Proteomes" id="UP000094527"/>
    </source>
</evidence>
<dbReference type="Proteomes" id="UP000094527">
    <property type="component" value="Unassembled WGS sequence"/>
</dbReference>
<keyword evidence="2" id="KW-0539">Nucleus</keyword>
<evidence type="ECO:0000256" key="2">
    <source>
        <dbReference type="ARBA" id="ARBA00023242"/>
    </source>
</evidence>
<evidence type="ECO:0000256" key="3">
    <source>
        <dbReference type="ARBA" id="ARBA00074730"/>
    </source>
</evidence>
<dbReference type="OrthoDB" id="9997163at2759"/>
<comment type="subcellular location">
    <subcellularLocation>
        <location evidence="1">Nucleus</location>
    </subcellularLocation>
</comment>
<name>A0A1D2MWC9_ORCCI</name>
<dbReference type="STRING" id="48709.A0A1D2MWC9"/>
<dbReference type="FunFam" id="1.10.150.40:FF:000002">
    <property type="entry name" value="Barrier to autointegration factor 2"/>
    <property type="match status" value="1"/>
</dbReference>
<gene>
    <name evidence="5" type="ORF">Ocin01_09316</name>
</gene>